<evidence type="ECO:0000259" key="2">
    <source>
        <dbReference type="Pfam" id="PF02601"/>
    </source>
</evidence>
<accession>A0AAP9DQ70</accession>
<dbReference type="InterPro" id="IPR003753">
    <property type="entry name" value="Exonuc_VII_L"/>
</dbReference>
<dbReference type="Pfam" id="PF02601">
    <property type="entry name" value="Exonuc_VII_L"/>
    <property type="match status" value="1"/>
</dbReference>
<organism evidence="3 4">
    <name type="scientific">Bacteroides ovatus</name>
    <dbReference type="NCBI Taxonomy" id="28116"/>
    <lineage>
        <taxon>Bacteria</taxon>
        <taxon>Pseudomonadati</taxon>
        <taxon>Bacteroidota</taxon>
        <taxon>Bacteroidia</taxon>
        <taxon>Bacteroidales</taxon>
        <taxon>Bacteroidaceae</taxon>
        <taxon>Bacteroides</taxon>
    </lineage>
</organism>
<feature type="domain" description="Exonuclease VII large subunit C-terminal" evidence="2">
    <location>
        <begin position="191"/>
        <end position="340"/>
    </location>
</feature>
<keyword evidence="1" id="KW-0175">Coiled coil</keyword>
<protein>
    <recommendedName>
        <fullName evidence="2">Exonuclease VII large subunit C-terminal domain-containing protein</fullName>
    </recommendedName>
</protein>
<dbReference type="RefSeq" id="WP_032845083.1">
    <property type="nucleotide sequence ID" value="NZ_CP041396.1"/>
</dbReference>
<dbReference type="GO" id="GO:0006308">
    <property type="term" value="P:DNA catabolic process"/>
    <property type="evidence" value="ECO:0007669"/>
    <property type="project" value="InterPro"/>
</dbReference>
<name>A0AAP9DQ70_BACOV</name>
<feature type="coiled-coil region" evidence="1">
    <location>
        <begin position="294"/>
        <end position="321"/>
    </location>
</feature>
<dbReference type="GO" id="GO:0008855">
    <property type="term" value="F:exodeoxyribonuclease VII activity"/>
    <property type="evidence" value="ECO:0007669"/>
    <property type="project" value="InterPro"/>
</dbReference>
<evidence type="ECO:0000256" key="1">
    <source>
        <dbReference type="SAM" id="Coils"/>
    </source>
</evidence>
<dbReference type="InterPro" id="IPR020579">
    <property type="entry name" value="Exonuc_VII_lsu_C"/>
</dbReference>
<dbReference type="AlphaFoldDB" id="A0AAP9DQ70"/>
<dbReference type="PANTHER" id="PTHR30008:SF0">
    <property type="entry name" value="EXODEOXYRIBONUCLEASE 7 LARGE SUBUNIT"/>
    <property type="match status" value="1"/>
</dbReference>
<keyword evidence="3" id="KW-0614">Plasmid</keyword>
<dbReference type="PANTHER" id="PTHR30008">
    <property type="entry name" value="EXODEOXYRIBONUCLEASE 7 LARGE SUBUNIT"/>
    <property type="match status" value="1"/>
</dbReference>
<sequence>MAENLSTTNYPIIYTPQEVLSIFREQPRTPAKVVVLEGIYYQNPRSGNYGGYFYDVLRGQNDTFEIRVIVSLAIREKLSSGTLVQLAGTISKEVRNQSIIELQFHVTRYEIIQKDIVTDQQQQLLQLLSEKSSSGYRNVDSLLESILFRNDRPRVALVFASGSITDVDFQRGLEAASSHIDFVKHDVSFAQISRFMEKIVALDKEQYNVLAVVRGGGSGINEVFNTPELIRSLIKLNTPLICGVGHPEEKPFIGKIADKDLGTPSLLGVYFKDLVNRVLEQREKSRAVLVEQVKKQYQERILSAEKQNKVLQDKFAALSKNHEDNQKIHTEQMRLSEIRNKELQDKIT</sequence>
<dbReference type="GO" id="GO:0009318">
    <property type="term" value="C:exodeoxyribonuclease VII complex"/>
    <property type="evidence" value="ECO:0007669"/>
    <property type="project" value="InterPro"/>
</dbReference>
<dbReference type="Proteomes" id="UP000318823">
    <property type="component" value="Plasmid unnamed1"/>
</dbReference>
<evidence type="ECO:0000313" key="4">
    <source>
        <dbReference type="Proteomes" id="UP000318823"/>
    </source>
</evidence>
<evidence type="ECO:0000313" key="3">
    <source>
        <dbReference type="EMBL" id="QDM12906.1"/>
    </source>
</evidence>
<geneLocation type="plasmid" evidence="3 4">
    <name>unnamed1</name>
</geneLocation>
<gene>
    <name evidence="3" type="ORF">DYI28_29925</name>
</gene>
<reference evidence="4" key="1">
    <citation type="journal article" date="2018" name="J. Anim. Genet.">
        <title>Acquired interbacterial defense systems protect against interspecies antagonism in the human gut microbiome.</title>
        <authorList>
            <person name="Ross B.D."/>
            <person name="Verster A.J."/>
            <person name="Radey M.C."/>
            <person name="Schmidtke D.T."/>
            <person name="Pope C.E."/>
            <person name="Hoffman L.R."/>
            <person name="Hajjar A."/>
            <person name="Peterson S.B."/>
            <person name="Borenstein E."/>
            <person name="Mougous J."/>
        </authorList>
    </citation>
    <scope>NUCLEOTIDE SEQUENCE [LARGE SCALE GENOMIC DNA]</scope>
    <source>
        <strain evidence="4">3725 D1 iv</strain>
        <plasmid evidence="4">unnamed1</plasmid>
    </source>
</reference>
<proteinExistence type="predicted"/>
<dbReference type="EMBL" id="CP041396">
    <property type="protein sequence ID" value="QDM12906.1"/>
    <property type="molecule type" value="Genomic_DNA"/>
</dbReference>